<protein>
    <recommendedName>
        <fullName evidence="3">DUF4178 domain-containing protein</fullName>
    </recommendedName>
</protein>
<name>A0ABX8BSQ2_9ACTN</name>
<evidence type="ECO:0000313" key="1">
    <source>
        <dbReference type="EMBL" id="QUX25249.1"/>
    </source>
</evidence>
<reference evidence="1 2" key="1">
    <citation type="submission" date="2021-05" db="EMBL/GenBank/DDBJ databases">
        <title>Direct Submission.</title>
        <authorList>
            <person name="Li K."/>
            <person name="Gao J."/>
        </authorList>
    </citation>
    <scope>NUCLEOTIDE SEQUENCE [LARGE SCALE GENOMIC DNA]</scope>
    <source>
        <strain evidence="1 2">Mg02</strain>
    </source>
</reference>
<organism evidence="1 2">
    <name type="scientific">Nocardiopsis changdeensis</name>
    <dbReference type="NCBI Taxonomy" id="2831969"/>
    <lineage>
        <taxon>Bacteria</taxon>
        <taxon>Bacillati</taxon>
        <taxon>Actinomycetota</taxon>
        <taxon>Actinomycetes</taxon>
        <taxon>Streptosporangiales</taxon>
        <taxon>Nocardiopsidaceae</taxon>
        <taxon>Nocardiopsis</taxon>
    </lineage>
</organism>
<evidence type="ECO:0008006" key="3">
    <source>
        <dbReference type="Google" id="ProtNLM"/>
    </source>
</evidence>
<dbReference type="Proteomes" id="UP000676079">
    <property type="component" value="Chromosome"/>
</dbReference>
<gene>
    <name evidence="1" type="ORF">KGD84_13920</name>
</gene>
<keyword evidence="2" id="KW-1185">Reference proteome</keyword>
<proteinExistence type="predicted"/>
<accession>A0ABX8BSQ2</accession>
<dbReference type="RefSeq" id="WP_220560769.1">
    <property type="nucleotide sequence ID" value="NZ_CP074133.1"/>
</dbReference>
<dbReference type="EMBL" id="CP074133">
    <property type="protein sequence ID" value="QUX25249.1"/>
    <property type="molecule type" value="Genomic_DNA"/>
</dbReference>
<evidence type="ECO:0000313" key="2">
    <source>
        <dbReference type="Proteomes" id="UP000676079"/>
    </source>
</evidence>
<sequence>MFDFGIGGYRPRWIIGAAAVGAYGDRLRALAGRRLTRTWLVWDVEGDEWFADCPVLLDFEGEQVEINHARLDDLSITWNTVDPAAPVRWPGFTLCWRPDAHPAPNGLRGRELRGVDLLERKGCVNVRFRFDGGDLTVLNALDENGLRFDPAPADRRRDSG</sequence>